<keyword evidence="6 10" id="KW-1133">Transmembrane helix</keyword>
<keyword evidence="12" id="KW-1185">Reference proteome</keyword>
<evidence type="ECO:0000256" key="8">
    <source>
        <dbReference type="ARBA" id="ARBA00023180"/>
    </source>
</evidence>
<evidence type="ECO:0000256" key="9">
    <source>
        <dbReference type="SAM" id="MobiDB-lite"/>
    </source>
</evidence>
<dbReference type="SUPFAM" id="SSF52058">
    <property type="entry name" value="L domain-like"/>
    <property type="match status" value="1"/>
</dbReference>
<comment type="subcellular location">
    <subcellularLocation>
        <location evidence="1">Membrane</location>
    </subcellularLocation>
</comment>
<dbReference type="Pfam" id="PF00560">
    <property type="entry name" value="LRR_1"/>
    <property type="match status" value="4"/>
</dbReference>
<dbReference type="FunFam" id="3.80.10.10:FF:000041">
    <property type="entry name" value="LRR receptor-like serine/threonine-protein kinase ERECTA"/>
    <property type="match status" value="1"/>
</dbReference>
<evidence type="ECO:0000256" key="10">
    <source>
        <dbReference type="SAM" id="Phobius"/>
    </source>
</evidence>
<organism evidence="11 12">
    <name type="scientific">Neocallimastix californiae</name>
    <dbReference type="NCBI Taxonomy" id="1754190"/>
    <lineage>
        <taxon>Eukaryota</taxon>
        <taxon>Fungi</taxon>
        <taxon>Fungi incertae sedis</taxon>
        <taxon>Chytridiomycota</taxon>
        <taxon>Chytridiomycota incertae sedis</taxon>
        <taxon>Neocallimastigomycetes</taxon>
        <taxon>Neocallimastigales</taxon>
        <taxon>Neocallimastigaceae</taxon>
        <taxon>Neocallimastix</taxon>
    </lineage>
</organism>
<evidence type="ECO:0000256" key="4">
    <source>
        <dbReference type="ARBA" id="ARBA00022729"/>
    </source>
</evidence>
<keyword evidence="2" id="KW-0433">Leucine-rich repeat</keyword>
<dbReference type="Proteomes" id="UP000193920">
    <property type="component" value="Unassembled WGS sequence"/>
</dbReference>
<evidence type="ECO:0000256" key="1">
    <source>
        <dbReference type="ARBA" id="ARBA00004370"/>
    </source>
</evidence>
<evidence type="ECO:0000313" key="11">
    <source>
        <dbReference type="EMBL" id="ORY27381.1"/>
    </source>
</evidence>
<dbReference type="AlphaFoldDB" id="A0A1Y2AXT5"/>
<dbReference type="STRING" id="1754190.A0A1Y2AXT5"/>
<evidence type="ECO:0000256" key="2">
    <source>
        <dbReference type="ARBA" id="ARBA00022614"/>
    </source>
</evidence>
<feature type="transmembrane region" description="Helical" evidence="10">
    <location>
        <begin position="234"/>
        <end position="254"/>
    </location>
</feature>
<dbReference type="Gene3D" id="3.80.10.10">
    <property type="entry name" value="Ribonuclease Inhibitor"/>
    <property type="match status" value="1"/>
</dbReference>
<evidence type="ECO:0000256" key="5">
    <source>
        <dbReference type="ARBA" id="ARBA00022737"/>
    </source>
</evidence>
<protein>
    <submittedName>
        <fullName evidence="11">L domain-like protein</fullName>
    </submittedName>
</protein>
<accession>A0A1Y2AXT5</accession>
<dbReference type="EMBL" id="MCOG01000193">
    <property type="protein sequence ID" value="ORY27381.1"/>
    <property type="molecule type" value="Genomic_DNA"/>
</dbReference>
<comment type="caution">
    <text evidence="11">The sequence shown here is derived from an EMBL/GenBank/DDBJ whole genome shotgun (WGS) entry which is preliminary data.</text>
</comment>
<feature type="compositionally biased region" description="Polar residues" evidence="9">
    <location>
        <begin position="448"/>
        <end position="459"/>
    </location>
</feature>
<keyword evidence="3 10" id="KW-0812">Transmembrane</keyword>
<dbReference type="GO" id="GO:0016020">
    <property type="term" value="C:membrane"/>
    <property type="evidence" value="ECO:0007669"/>
    <property type="project" value="UniProtKB-SubCell"/>
</dbReference>
<proteinExistence type="predicted"/>
<dbReference type="InterPro" id="IPR032675">
    <property type="entry name" value="LRR_dom_sf"/>
</dbReference>
<evidence type="ECO:0000313" key="12">
    <source>
        <dbReference type="Proteomes" id="UP000193920"/>
    </source>
</evidence>
<reference evidence="11 12" key="1">
    <citation type="submission" date="2016-08" db="EMBL/GenBank/DDBJ databases">
        <title>A Parts List for Fungal Cellulosomes Revealed by Comparative Genomics.</title>
        <authorList>
            <consortium name="DOE Joint Genome Institute"/>
            <person name="Haitjema C.H."/>
            <person name="Gilmore S.P."/>
            <person name="Henske J.K."/>
            <person name="Solomon K.V."/>
            <person name="De Groot R."/>
            <person name="Kuo A."/>
            <person name="Mondo S.J."/>
            <person name="Salamov A.A."/>
            <person name="Labutti K."/>
            <person name="Zhao Z."/>
            <person name="Chiniquy J."/>
            <person name="Barry K."/>
            <person name="Brewer H.M."/>
            <person name="Purvine S.O."/>
            <person name="Wright A.T."/>
            <person name="Boxma B."/>
            <person name="Van Alen T."/>
            <person name="Hackstein J.H."/>
            <person name="Baker S.E."/>
            <person name="Grigoriev I.V."/>
            <person name="O'Malley M.A."/>
        </authorList>
    </citation>
    <scope>NUCLEOTIDE SEQUENCE [LARGE SCALE GENOMIC DNA]</scope>
    <source>
        <strain evidence="11 12">G1</strain>
    </source>
</reference>
<gene>
    <name evidence="11" type="ORF">LY90DRAFT_674354</name>
</gene>
<dbReference type="PANTHER" id="PTHR48063">
    <property type="entry name" value="LRR RECEPTOR-LIKE KINASE"/>
    <property type="match status" value="1"/>
</dbReference>
<keyword evidence="7 10" id="KW-0472">Membrane</keyword>
<dbReference type="InterPro" id="IPR001611">
    <property type="entry name" value="Leu-rich_rpt"/>
</dbReference>
<evidence type="ECO:0000256" key="3">
    <source>
        <dbReference type="ARBA" id="ARBA00022692"/>
    </source>
</evidence>
<keyword evidence="8" id="KW-0325">Glycoprotein</keyword>
<dbReference type="OrthoDB" id="676979at2759"/>
<keyword evidence="5" id="KW-0677">Repeat</keyword>
<keyword evidence="4" id="KW-0732">Signal</keyword>
<name>A0A1Y2AXT5_9FUNG</name>
<evidence type="ECO:0000256" key="6">
    <source>
        <dbReference type="ARBA" id="ARBA00022989"/>
    </source>
</evidence>
<sequence>METNECDIIKEILTFYGINIYWTTPYGCFDQIGVNAKGNIVIGVNNKVTELRIREQILNKPFNSRIFELSSLQHLSFAESGLTGEIPDEFSKLPNLKTLSLRGSNFSGSIPKSISTLTNLENLEIQNNDLSGPIPDYIGEYSGLNVLNLSNNRFEGKIPSSFKNLKNLTNFDASNLPNISGPVPFFTSNTCSFNGSNVCYNEGEQPVCATSLNVCAKEETVTDKKGKDDSNSKGYIIGGIVILAIVIFAVLFYFKKRKSNNKVRSFIPPTLTTYNSSIYSKDISNYNLHTTDANNRDNYDNTNDFDTSKLLINQNLINNNNNNLNTNYNYLTLKPDGTANINFINNGNNYLANSSFNYANGANTSIIDQSFLTSNYSILKSPNLSMINSTDSNSNLSFNQNNLSFNQNNLSFSQNLSFNQMVSTPPLNSQATSTGNILPASLTSNHNILDNIPSSSHQQNSKEEPPPYVEYEENHPPIIEKPFKL</sequence>
<dbReference type="InterPro" id="IPR046956">
    <property type="entry name" value="RLP23-like"/>
</dbReference>
<feature type="region of interest" description="Disordered" evidence="9">
    <location>
        <begin position="448"/>
        <end position="485"/>
    </location>
</feature>
<evidence type="ECO:0000256" key="7">
    <source>
        <dbReference type="ARBA" id="ARBA00023136"/>
    </source>
</evidence>